<dbReference type="Proteomes" id="UP000004959">
    <property type="component" value="Chromosome"/>
</dbReference>
<dbReference type="HOGENOM" id="CLU_1260382_0_0_9"/>
<feature type="chain" id="PRO_5003527482" evidence="2">
    <location>
        <begin position="32"/>
        <end position="219"/>
    </location>
</feature>
<name>G9WJ35_9LACO</name>
<dbReference type="PRINTS" id="PR01852">
    <property type="entry name" value="SIBAPROTEIN"/>
</dbReference>
<dbReference type="InterPro" id="IPR009148">
    <property type="entry name" value="PcsB-like"/>
</dbReference>
<evidence type="ECO:0000313" key="4">
    <source>
        <dbReference type="EMBL" id="EHN58484.1"/>
    </source>
</evidence>
<gene>
    <name evidence="4" type="ORF">OKIT_0362</name>
</gene>
<dbReference type="AlphaFoldDB" id="G9WJ35"/>
<dbReference type="InterPro" id="IPR038765">
    <property type="entry name" value="Papain-like_cys_pep_sf"/>
</dbReference>
<dbReference type="PROSITE" id="PS50911">
    <property type="entry name" value="CHAP"/>
    <property type="match status" value="1"/>
</dbReference>
<proteinExistence type="predicted"/>
<evidence type="ECO:0000313" key="5">
    <source>
        <dbReference type="Proteomes" id="UP000004959"/>
    </source>
</evidence>
<feature type="signal peptide" evidence="2">
    <location>
        <begin position="1"/>
        <end position="31"/>
    </location>
</feature>
<dbReference type="Gene3D" id="3.90.1720.10">
    <property type="entry name" value="endopeptidase domain like (from Nostoc punctiforme)"/>
    <property type="match status" value="1"/>
</dbReference>
<dbReference type="SUPFAM" id="SSF54001">
    <property type="entry name" value="Cysteine proteinases"/>
    <property type="match status" value="1"/>
</dbReference>
<dbReference type="eggNOG" id="COG3942">
    <property type="taxonomic scope" value="Bacteria"/>
</dbReference>
<dbReference type="InterPro" id="IPR007921">
    <property type="entry name" value="CHAP_dom"/>
</dbReference>
<accession>G9WJ35</accession>
<feature type="compositionally biased region" description="Basic and acidic residues" evidence="1">
    <location>
        <begin position="63"/>
        <end position="92"/>
    </location>
</feature>
<evidence type="ECO:0000256" key="1">
    <source>
        <dbReference type="SAM" id="MobiDB-lite"/>
    </source>
</evidence>
<evidence type="ECO:0000256" key="2">
    <source>
        <dbReference type="SAM" id="SignalP"/>
    </source>
</evidence>
<dbReference type="EMBL" id="AFVZ01000001">
    <property type="protein sequence ID" value="EHN58484.1"/>
    <property type="molecule type" value="Genomic_DNA"/>
</dbReference>
<feature type="region of interest" description="Disordered" evidence="1">
    <location>
        <begin position="63"/>
        <end position="93"/>
    </location>
</feature>
<feature type="domain" description="Peptidase C51" evidence="3">
    <location>
        <begin position="97"/>
        <end position="218"/>
    </location>
</feature>
<sequence length="219" mass="23155">MIKGIKYFINKKILFALALLSAICVSANAQAASSQGTTQVAPIYFASDKKAVNQYLRRASDAASKKIRDQQQAKEQAAKKAADEKKAADQKQAEQAASAPRQIAFHNTAVMNGSNNYVYGTCTWYVKNMLPWVPSSLGNASNWAASAAVRGYLVDNSPAAGAVVVFAPGQAGASVYGHVGVVLSNNGDGSITISEGNFSSAGPDIRRVYAASSYLYIHP</sequence>
<keyword evidence="5" id="KW-1185">Reference proteome</keyword>
<reference evidence="4 5" key="1">
    <citation type="journal article" date="2012" name="PLoS ONE">
        <title>Functional divergence in the genus oenococcus as predicted by genome sequencing of the newly-described species, Oenococcus kitaharae.</title>
        <authorList>
            <person name="Borneman A.R."/>
            <person name="McCarthy J.M."/>
            <person name="Chambers P.J."/>
            <person name="Bartowsky E.J."/>
        </authorList>
    </citation>
    <scope>NUCLEOTIDE SEQUENCE [LARGE SCALE GENOMIC DNA]</scope>
    <source>
        <strain evidence="5">DSM17330</strain>
    </source>
</reference>
<protein>
    <submittedName>
        <fullName evidence="4">Surface antigen</fullName>
    </submittedName>
</protein>
<comment type="caution">
    <text evidence="4">The sequence shown here is derived from an EMBL/GenBank/DDBJ whole genome shotgun (WGS) entry which is preliminary data.</text>
</comment>
<keyword evidence="2" id="KW-0732">Signal</keyword>
<evidence type="ECO:0000259" key="3">
    <source>
        <dbReference type="PROSITE" id="PS50911"/>
    </source>
</evidence>
<dbReference type="Pfam" id="PF05257">
    <property type="entry name" value="CHAP"/>
    <property type="match status" value="1"/>
</dbReference>
<organism evidence="4 5">
    <name type="scientific">Oenococcus kitaharae DSM 17330</name>
    <dbReference type="NCBI Taxonomy" id="1045004"/>
    <lineage>
        <taxon>Bacteria</taxon>
        <taxon>Bacillati</taxon>
        <taxon>Bacillota</taxon>
        <taxon>Bacilli</taxon>
        <taxon>Lactobacillales</taxon>
        <taxon>Lactobacillaceae</taxon>
        <taxon>Oenococcus</taxon>
    </lineage>
</organism>
<dbReference type="PATRIC" id="fig|1045004.4.peg.361"/>